<protein>
    <submittedName>
        <fullName evidence="1">Uncharacterized protein</fullName>
    </submittedName>
</protein>
<dbReference type="AlphaFoldDB" id="A0A5C6P5G6"/>
<organism evidence="1 2">
    <name type="scientific">Takifugu flavidus</name>
    <name type="common">sansaifugu</name>
    <dbReference type="NCBI Taxonomy" id="433684"/>
    <lineage>
        <taxon>Eukaryota</taxon>
        <taxon>Metazoa</taxon>
        <taxon>Chordata</taxon>
        <taxon>Craniata</taxon>
        <taxon>Vertebrata</taxon>
        <taxon>Euteleostomi</taxon>
        <taxon>Actinopterygii</taxon>
        <taxon>Neopterygii</taxon>
        <taxon>Teleostei</taxon>
        <taxon>Neoteleostei</taxon>
        <taxon>Acanthomorphata</taxon>
        <taxon>Eupercaria</taxon>
        <taxon>Tetraodontiformes</taxon>
        <taxon>Tetradontoidea</taxon>
        <taxon>Tetraodontidae</taxon>
        <taxon>Takifugu</taxon>
    </lineage>
</organism>
<sequence>MSPSSKRYYLVVAALDQQSTCCAMHLLRASPRNGMYTALKQLLLLEEELLFVKGSLSVKQFLVDSGSLKSLLTRTCNPAAAAHS</sequence>
<name>A0A5C6P5G6_9TELE</name>
<accession>A0A5C6P5G6</accession>
<dbReference type="Proteomes" id="UP000324091">
    <property type="component" value="Chromosome 14"/>
</dbReference>
<comment type="caution">
    <text evidence="1">The sequence shown here is derived from an EMBL/GenBank/DDBJ whole genome shotgun (WGS) entry which is preliminary data.</text>
</comment>
<proteinExistence type="predicted"/>
<evidence type="ECO:0000313" key="1">
    <source>
        <dbReference type="EMBL" id="TWW74336.1"/>
    </source>
</evidence>
<evidence type="ECO:0000313" key="2">
    <source>
        <dbReference type="Proteomes" id="UP000324091"/>
    </source>
</evidence>
<reference evidence="1 2" key="1">
    <citation type="submission" date="2019-04" db="EMBL/GenBank/DDBJ databases">
        <title>Chromosome genome assembly for Takifugu flavidus.</title>
        <authorList>
            <person name="Xiao S."/>
        </authorList>
    </citation>
    <scope>NUCLEOTIDE SEQUENCE [LARGE SCALE GENOMIC DNA]</scope>
    <source>
        <strain evidence="1">HTHZ2018</strain>
        <tissue evidence="1">Muscle</tissue>
    </source>
</reference>
<gene>
    <name evidence="1" type="ORF">D4764_14G0003370</name>
</gene>
<dbReference type="EMBL" id="RHFK02000006">
    <property type="protein sequence ID" value="TWW74336.1"/>
    <property type="molecule type" value="Genomic_DNA"/>
</dbReference>
<keyword evidence="2" id="KW-1185">Reference proteome</keyword>